<dbReference type="InterPro" id="IPR043502">
    <property type="entry name" value="DNA/RNA_pol_sf"/>
</dbReference>
<name>A0A4Y2JVR4_ARAVE</name>
<dbReference type="GO" id="GO:0071897">
    <property type="term" value="P:DNA biosynthetic process"/>
    <property type="evidence" value="ECO:0007669"/>
    <property type="project" value="UniProtKB-ARBA"/>
</dbReference>
<dbReference type="SUPFAM" id="SSF56672">
    <property type="entry name" value="DNA/RNA polymerases"/>
    <property type="match status" value="1"/>
</dbReference>
<organism evidence="1 2">
    <name type="scientific">Araneus ventricosus</name>
    <name type="common">Orbweaver spider</name>
    <name type="synonym">Epeira ventricosa</name>
    <dbReference type="NCBI Taxonomy" id="182803"/>
    <lineage>
        <taxon>Eukaryota</taxon>
        <taxon>Metazoa</taxon>
        <taxon>Ecdysozoa</taxon>
        <taxon>Arthropoda</taxon>
        <taxon>Chelicerata</taxon>
        <taxon>Arachnida</taxon>
        <taxon>Araneae</taxon>
        <taxon>Araneomorphae</taxon>
        <taxon>Entelegynae</taxon>
        <taxon>Araneoidea</taxon>
        <taxon>Araneidae</taxon>
        <taxon>Araneus</taxon>
    </lineage>
</organism>
<dbReference type="PANTHER" id="PTHR37984">
    <property type="entry name" value="PROTEIN CBG26694"/>
    <property type="match status" value="1"/>
</dbReference>
<reference evidence="1 2" key="1">
    <citation type="journal article" date="2019" name="Sci. Rep.">
        <title>Orb-weaving spider Araneus ventricosus genome elucidates the spidroin gene catalogue.</title>
        <authorList>
            <person name="Kono N."/>
            <person name="Nakamura H."/>
            <person name="Ohtoshi R."/>
            <person name="Moran D.A.P."/>
            <person name="Shinohara A."/>
            <person name="Yoshida Y."/>
            <person name="Fujiwara M."/>
            <person name="Mori M."/>
            <person name="Tomita M."/>
            <person name="Arakawa K."/>
        </authorList>
    </citation>
    <scope>NUCLEOTIDE SEQUENCE [LARGE SCALE GENOMIC DNA]</scope>
</reference>
<dbReference type="AlphaFoldDB" id="A0A4Y2JVR4"/>
<evidence type="ECO:0008006" key="3">
    <source>
        <dbReference type="Google" id="ProtNLM"/>
    </source>
</evidence>
<protein>
    <recommendedName>
        <fullName evidence="3">Transposon Ty3-I Gag-Pol polyprotein</fullName>
    </recommendedName>
</protein>
<dbReference type="PANTHER" id="PTHR37984:SF5">
    <property type="entry name" value="PROTEIN NYNRIN-LIKE"/>
    <property type="match status" value="1"/>
</dbReference>
<dbReference type="OrthoDB" id="9950135at2759"/>
<accession>A0A4Y2JVR4</accession>
<sequence>MLSRKKDVSYRLFGDYSQLNCRSIPDRYPILRVQDMKFLRGLDFVSLCLEDILNASKGIEEHEQHLKLALEKLDTIDFRINISKYGFAFQEIEFLGYQIVAQRFRPLPQGVQAVSNYKRQENIQDLRTFIGILLFYRRYLKDVIAI</sequence>
<evidence type="ECO:0000313" key="1">
    <source>
        <dbReference type="EMBL" id="GBM93927.1"/>
    </source>
</evidence>
<dbReference type="InterPro" id="IPR043128">
    <property type="entry name" value="Rev_trsase/Diguanyl_cyclase"/>
</dbReference>
<dbReference type="EMBL" id="BGPR01003919">
    <property type="protein sequence ID" value="GBM93927.1"/>
    <property type="molecule type" value="Genomic_DNA"/>
</dbReference>
<keyword evidence="2" id="KW-1185">Reference proteome</keyword>
<dbReference type="Gene3D" id="3.30.70.270">
    <property type="match status" value="1"/>
</dbReference>
<comment type="caution">
    <text evidence="1">The sequence shown here is derived from an EMBL/GenBank/DDBJ whole genome shotgun (WGS) entry which is preliminary data.</text>
</comment>
<dbReference type="InterPro" id="IPR050951">
    <property type="entry name" value="Retrovirus_Pol_polyprotein"/>
</dbReference>
<dbReference type="Proteomes" id="UP000499080">
    <property type="component" value="Unassembled WGS sequence"/>
</dbReference>
<proteinExistence type="predicted"/>
<gene>
    <name evidence="1" type="ORF">AVEN_1697_1</name>
</gene>
<evidence type="ECO:0000313" key="2">
    <source>
        <dbReference type="Proteomes" id="UP000499080"/>
    </source>
</evidence>